<feature type="compositionally biased region" description="Polar residues" evidence="1">
    <location>
        <begin position="130"/>
        <end position="144"/>
    </location>
</feature>
<feature type="transmembrane region" description="Helical" evidence="2">
    <location>
        <begin position="12"/>
        <end position="30"/>
    </location>
</feature>
<name>F4RXM2_MELLP</name>
<dbReference type="GeneID" id="18923871"/>
<reference evidence="4" key="1">
    <citation type="journal article" date="2011" name="Proc. Natl. Acad. Sci. U.S.A.">
        <title>Obligate biotrophy features unraveled by the genomic analysis of rust fungi.</title>
        <authorList>
            <person name="Duplessis S."/>
            <person name="Cuomo C.A."/>
            <person name="Lin Y.-C."/>
            <person name="Aerts A."/>
            <person name="Tisserant E."/>
            <person name="Veneault-Fourrey C."/>
            <person name="Joly D.L."/>
            <person name="Hacquard S."/>
            <person name="Amselem J."/>
            <person name="Cantarel B.L."/>
            <person name="Chiu R."/>
            <person name="Coutinho P.M."/>
            <person name="Feau N."/>
            <person name="Field M."/>
            <person name="Frey P."/>
            <person name="Gelhaye E."/>
            <person name="Goldberg J."/>
            <person name="Grabherr M.G."/>
            <person name="Kodira C.D."/>
            <person name="Kohler A."/>
            <person name="Kuees U."/>
            <person name="Lindquist E.A."/>
            <person name="Lucas S.M."/>
            <person name="Mago R."/>
            <person name="Mauceli E."/>
            <person name="Morin E."/>
            <person name="Murat C."/>
            <person name="Pangilinan J.L."/>
            <person name="Park R."/>
            <person name="Pearson M."/>
            <person name="Quesneville H."/>
            <person name="Rouhier N."/>
            <person name="Sakthikumar S."/>
            <person name="Salamov A.A."/>
            <person name="Schmutz J."/>
            <person name="Selles B."/>
            <person name="Shapiro H."/>
            <person name="Tanguay P."/>
            <person name="Tuskan G.A."/>
            <person name="Henrissat B."/>
            <person name="Van de Peer Y."/>
            <person name="Rouze P."/>
            <person name="Ellis J.G."/>
            <person name="Dodds P.N."/>
            <person name="Schein J.E."/>
            <person name="Zhong S."/>
            <person name="Hamelin R.C."/>
            <person name="Grigoriev I.V."/>
            <person name="Szabo L.J."/>
            <person name="Martin F."/>
        </authorList>
    </citation>
    <scope>NUCLEOTIDE SEQUENCE [LARGE SCALE GENOMIC DNA]</scope>
    <source>
        <strain evidence="4">98AG31 / pathotype 3-4-7</strain>
    </source>
</reference>
<evidence type="ECO:0000313" key="4">
    <source>
        <dbReference type="Proteomes" id="UP000001072"/>
    </source>
</evidence>
<dbReference type="RefSeq" id="XP_007413861.1">
    <property type="nucleotide sequence ID" value="XM_007413799.1"/>
</dbReference>
<organism evidence="4">
    <name type="scientific">Melampsora larici-populina (strain 98AG31 / pathotype 3-4-7)</name>
    <name type="common">Poplar leaf rust fungus</name>
    <dbReference type="NCBI Taxonomy" id="747676"/>
    <lineage>
        <taxon>Eukaryota</taxon>
        <taxon>Fungi</taxon>
        <taxon>Dikarya</taxon>
        <taxon>Basidiomycota</taxon>
        <taxon>Pucciniomycotina</taxon>
        <taxon>Pucciniomycetes</taxon>
        <taxon>Pucciniales</taxon>
        <taxon>Melampsoraceae</taxon>
        <taxon>Melampsora</taxon>
    </lineage>
</organism>
<keyword evidence="2" id="KW-0812">Transmembrane</keyword>
<dbReference type="AlphaFoldDB" id="F4RXM2"/>
<gene>
    <name evidence="3" type="ORF">MELLADRAFT_109782</name>
</gene>
<dbReference type="KEGG" id="mlr:MELLADRAFT_109782"/>
<evidence type="ECO:0000256" key="1">
    <source>
        <dbReference type="SAM" id="MobiDB-lite"/>
    </source>
</evidence>
<dbReference type="Proteomes" id="UP000001072">
    <property type="component" value="Unassembled WGS sequence"/>
</dbReference>
<dbReference type="InParanoid" id="F4RXM2"/>
<feature type="region of interest" description="Disordered" evidence="1">
    <location>
        <begin position="120"/>
        <end position="147"/>
    </location>
</feature>
<dbReference type="EMBL" id="GL883128">
    <property type="protein sequence ID" value="EGG02748.1"/>
    <property type="molecule type" value="Genomic_DNA"/>
</dbReference>
<dbReference type="VEuPathDB" id="FungiDB:MELLADRAFT_109782"/>
<dbReference type="HOGENOM" id="CLU_858107_0_0_1"/>
<dbReference type="OrthoDB" id="10488298at2759"/>
<keyword evidence="4" id="KW-1185">Reference proteome</keyword>
<accession>F4RXM2</accession>
<protein>
    <submittedName>
        <fullName evidence="3">Uncharacterized protein</fullName>
    </submittedName>
</protein>
<feature type="region of interest" description="Disordered" evidence="1">
    <location>
        <begin position="236"/>
        <end position="264"/>
    </location>
</feature>
<feature type="region of interest" description="Disordered" evidence="1">
    <location>
        <begin position="74"/>
        <end position="97"/>
    </location>
</feature>
<proteinExistence type="predicted"/>
<keyword evidence="2" id="KW-1133">Transmembrane helix</keyword>
<evidence type="ECO:0000313" key="3">
    <source>
        <dbReference type="EMBL" id="EGG02748.1"/>
    </source>
</evidence>
<feature type="compositionally biased region" description="Low complexity" evidence="1">
    <location>
        <begin position="245"/>
        <end position="257"/>
    </location>
</feature>
<sequence>MLKTLDDITNLPFLLIYCGLSWAFYFLIGIKNLWKQAGRDGGNAPATHVAEWFTNDHNPRRSSITGVTPKGAHFSTTVVTTDPDGSVDDGSYESSKEDFSDAFDSEVWETASILTAVVTDVPPTEDTHRSSNTKTEMSKGSQLPSEYCHGRTEVEMDLSQESKDHYGIETGSMESVRNGRSFKMPEKCTTSLERPNIYRPEISLWPMRSIDSIHSHPPVGGGTLVGEKKRSLLSFSRMSSRKASVKPSELSELPSSPNRRNEQRCGEAHMVSVIIFCGMSSLTLVRQFTPAVASRLKAMISRKVPGEQKTRANYCDQETVSFKK</sequence>
<evidence type="ECO:0000256" key="2">
    <source>
        <dbReference type="SAM" id="Phobius"/>
    </source>
</evidence>
<keyword evidence="2" id="KW-0472">Membrane</keyword>